<reference evidence="1 2" key="1">
    <citation type="submission" date="2021-05" db="EMBL/GenBank/DDBJ databases">
        <title>Draft genomes of bacteria isolated from model marine particles.</title>
        <authorList>
            <person name="Datta M.S."/>
            <person name="Schwartzman J.A."/>
            <person name="Enke T.N."/>
            <person name="Saavedra J."/>
            <person name="Cermak N."/>
            <person name="Cordero O.X."/>
        </authorList>
    </citation>
    <scope>NUCLEOTIDE SEQUENCE [LARGE SCALE GENOMIC DNA]</scope>
    <source>
        <strain evidence="1 2">D2M19</strain>
    </source>
</reference>
<dbReference type="Proteomes" id="UP000753376">
    <property type="component" value="Unassembled WGS sequence"/>
</dbReference>
<dbReference type="Pfam" id="PF06258">
    <property type="entry name" value="Mito_fiss_Elm1"/>
    <property type="match status" value="1"/>
</dbReference>
<protein>
    <submittedName>
        <fullName evidence="1">Mitochondrial fission ELM1 family protein</fullName>
    </submittedName>
</protein>
<accession>A0ABS6A796</accession>
<name>A0ABS6A796_9GAMM</name>
<gene>
    <name evidence="1" type="ORF">KO508_08615</name>
</gene>
<evidence type="ECO:0000313" key="2">
    <source>
        <dbReference type="Proteomes" id="UP000753376"/>
    </source>
</evidence>
<evidence type="ECO:0000313" key="1">
    <source>
        <dbReference type="EMBL" id="MBU2874065.1"/>
    </source>
</evidence>
<keyword evidence="2" id="KW-1185">Reference proteome</keyword>
<dbReference type="InterPro" id="IPR009367">
    <property type="entry name" value="Elm1-like"/>
</dbReference>
<organism evidence="1 2">
    <name type="scientific">Marinobacter salexigens</name>
    <dbReference type="NCBI Taxonomy" id="1925763"/>
    <lineage>
        <taxon>Bacteria</taxon>
        <taxon>Pseudomonadati</taxon>
        <taxon>Pseudomonadota</taxon>
        <taxon>Gammaproteobacteria</taxon>
        <taxon>Pseudomonadales</taxon>
        <taxon>Marinobacteraceae</taxon>
        <taxon>Marinobacter</taxon>
    </lineage>
</organism>
<comment type="caution">
    <text evidence="1">The sequence shown here is derived from an EMBL/GenBank/DDBJ whole genome shotgun (WGS) entry which is preliminary data.</text>
</comment>
<dbReference type="RefSeq" id="WP_216007920.1">
    <property type="nucleotide sequence ID" value="NZ_JAHKPV010000015.1"/>
</dbReference>
<proteinExistence type="predicted"/>
<sequence length="341" mass="37409">MTRLKVLILSDGVPGHVHQARGLVHWLSKRYELVCSEQTVSLRARPAARVLLPYALKVRGIGTNVGKAFYRTRGLGDTPPDLIISAGGNTSFLNIALARKWSVPNVFLGSSRRLNSDDFAAHLTLEPTGEPHNIVMDLVPTGTDLSEQGRKGRMLRASLQLQAQQPLYSLIVGGDGSGFIYEEATWRHLGELVEGLSNRDDCRWLVTTSRRTGDAGEQLLRNELPQAVLADSVWWSNEPKKVMSSYLGAADVVFVTGDSMTMVNEAIASQKPTVVLAPDNAQPSERHRKALLRFQEAGYCNLHPLGSGVPSLPSNANKDDRAGDLVLSQLEKLIPSLQRFR</sequence>
<dbReference type="EMBL" id="JAHKPV010000015">
    <property type="protein sequence ID" value="MBU2874065.1"/>
    <property type="molecule type" value="Genomic_DNA"/>
</dbReference>